<gene>
    <name evidence="1" type="ORF">PSTG_19349</name>
</gene>
<evidence type="ECO:0000313" key="2">
    <source>
        <dbReference type="Proteomes" id="UP000054564"/>
    </source>
</evidence>
<organism evidence="1 2">
    <name type="scientific">Puccinia striiformis f. sp. tritici PST-78</name>
    <dbReference type="NCBI Taxonomy" id="1165861"/>
    <lineage>
        <taxon>Eukaryota</taxon>
        <taxon>Fungi</taxon>
        <taxon>Dikarya</taxon>
        <taxon>Basidiomycota</taxon>
        <taxon>Pucciniomycotina</taxon>
        <taxon>Pucciniomycetes</taxon>
        <taxon>Pucciniales</taxon>
        <taxon>Pucciniaceae</taxon>
        <taxon>Puccinia</taxon>
    </lineage>
</organism>
<dbReference type="Proteomes" id="UP000054564">
    <property type="component" value="Unassembled WGS sequence"/>
</dbReference>
<dbReference type="AlphaFoldDB" id="A0A0L0UJZ3"/>
<protein>
    <submittedName>
        <fullName evidence="1">Uncharacterized protein</fullName>
    </submittedName>
</protein>
<reference evidence="2" key="1">
    <citation type="submission" date="2014-03" db="EMBL/GenBank/DDBJ databases">
        <title>The Genome Sequence of Puccinia striiformis f. sp. tritici PST-78.</title>
        <authorList>
            <consortium name="The Broad Institute Genome Sequencing Platform"/>
            <person name="Cuomo C."/>
            <person name="Hulbert S."/>
            <person name="Chen X."/>
            <person name="Walker B."/>
            <person name="Young S.K."/>
            <person name="Zeng Q."/>
            <person name="Gargeya S."/>
            <person name="Fitzgerald M."/>
            <person name="Haas B."/>
            <person name="Abouelleil A."/>
            <person name="Alvarado L."/>
            <person name="Arachchi H.M."/>
            <person name="Berlin A.M."/>
            <person name="Chapman S.B."/>
            <person name="Goldberg J."/>
            <person name="Griggs A."/>
            <person name="Gujja S."/>
            <person name="Hansen M."/>
            <person name="Howarth C."/>
            <person name="Imamovic A."/>
            <person name="Larimer J."/>
            <person name="McCowan C."/>
            <person name="Montmayeur A."/>
            <person name="Murphy C."/>
            <person name="Neiman D."/>
            <person name="Pearson M."/>
            <person name="Priest M."/>
            <person name="Roberts A."/>
            <person name="Saif S."/>
            <person name="Shea T."/>
            <person name="Sisk P."/>
            <person name="Sykes S."/>
            <person name="Wortman J."/>
            <person name="Nusbaum C."/>
            <person name="Birren B."/>
        </authorList>
    </citation>
    <scope>NUCLEOTIDE SEQUENCE [LARGE SCALE GENOMIC DNA]</scope>
    <source>
        <strain evidence="2">race PST-78</strain>
    </source>
</reference>
<evidence type="ECO:0000313" key="1">
    <source>
        <dbReference type="EMBL" id="KNE87270.1"/>
    </source>
</evidence>
<dbReference type="EMBL" id="AJIL01006054">
    <property type="protein sequence ID" value="KNE87270.1"/>
    <property type="molecule type" value="Genomic_DNA"/>
</dbReference>
<comment type="caution">
    <text evidence="1">The sequence shown here is derived from an EMBL/GenBank/DDBJ whole genome shotgun (WGS) entry which is preliminary data.</text>
</comment>
<keyword evidence="2" id="KW-1185">Reference proteome</keyword>
<accession>A0A0L0UJZ3</accession>
<sequence length="106" mass="12668">MRVQVLHRPRQRVVVLKIRDTLRRHQILVLYLLDHPLVHFHHHHHGNLLLNNNNNSQHILNKLLLVDVREEELSLELVMMFRLGSQNLSLEKLCSMIIFLLNMNSF</sequence>
<proteinExistence type="predicted"/>
<name>A0A0L0UJZ3_9BASI</name>